<name>A0AAV0RZA9_9ROSI</name>
<evidence type="ECO:0000256" key="3">
    <source>
        <dbReference type="ARBA" id="ARBA00022617"/>
    </source>
</evidence>
<keyword evidence="9" id="KW-0503">Monooxygenase</keyword>
<keyword evidence="7" id="KW-0560">Oxidoreductase</keyword>
<evidence type="ECO:0000256" key="10">
    <source>
        <dbReference type="ARBA" id="ARBA00023136"/>
    </source>
</evidence>
<evidence type="ECO:0000313" key="14">
    <source>
        <dbReference type="EMBL" id="CAI0626064.1"/>
    </source>
</evidence>
<evidence type="ECO:0000256" key="11">
    <source>
        <dbReference type="PIRSR" id="PIRSR602401-1"/>
    </source>
</evidence>
<dbReference type="PANTHER" id="PTHR47947:SF62">
    <property type="entry name" value="CYTOCHROME P450, FAMILY 81, SUBFAMILY D, POLYPEPTIDE 5"/>
    <property type="match status" value="1"/>
</dbReference>
<comment type="similarity">
    <text evidence="2">Belongs to the cytochrome P450 family.</text>
</comment>
<evidence type="ECO:0000313" key="13">
    <source>
        <dbReference type="EMBL" id="CAI0626022.1"/>
    </source>
</evidence>
<dbReference type="EMBL" id="CAMGYJ010000011">
    <property type="protein sequence ID" value="CAI0626064.1"/>
    <property type="molecule type" value="Genomic_DNA"/>
</dbReference>
<keyword evidence="5 11" id="KW-0479">Metal-binding</keyword>
<evidence type="ECO:0000256" key="12">
    <source>
        <dbReference type="SAM" id="Phobius"/>
    </source>
</evidence>
<dbReference type="GO" id="GO:0020037">
    <property type="term" value="F:heme binding"/>
    <property type="evidence" value="ECO:0007669"/>
    <property type="project" value="InterPro"/>
</dbReference>
<dbReference type="PRINTS" id="PR00463">
    <property type="entry name" value="EP450I"/>
</dbReference>
<proteinExistence type="inferred from homology"/>
<dbReference type="Proteomes" id="UP001154282">
    <property type="component" value="Unassembled WGS sequence"/>
</dbReference>
<dbReference type="Pfam" id="PF00067">
    <property type="entry name" value="p450"/>
    <property type="match status" value="1"/>
</dbReference>
<accession>A0AAV0RZA9</accession>
<evidence type="ECO:0000256" key="2">
    <source>
        <dbReference type="ARBA" id="ARBA00010617"/>
    </source>
</evidence>
<feature type="transmembrane region" description="Helical" evidence="12">
    <location>
        <begin position="6"/>
        <end position="27"/>
    </location>
</feature>
<dbReference type="GO" id="GO:0005506">
    <property type="term" value="F:iron ion binding"/>
    <property type="evidence" value="ECO:0007669"/>
    <property type="project" value="InterPro"/>
</dbReference>
<keyword evidence="8 11" id="KW-0408">Iron</keyword>
<dbReference type="InterPro" id="IPR036396">
    <property type="entry name" value="Cyt_P450_sf"/>
</dbReference>
<evidence type="ECO:0008006" key="16">
    <source>
        <dbReference type="Google" id="ProtNLM"/>
    </source>
</evidence>
<dbReference type="SUPFAM" id="SSF48264">
    <property type="entry name" value="Cytochrome P450"/>
    <property type="match status" value="1"/>
</dbReference>
<evidence type="ECO:0000256" key="1">
    <source>
        <dbReference type="ARBA" id="ARBA00004167"/>
    </source>
</evidence>
<dbReference type="FunFam" id="1.10.630.10:FF:000026">
    <property type="entry name" value="Cytochrome P450 82C4"/>
    <property type="match status" value="1"/>
</dbReference>
<evidence type="ECO:0000256" key="8">
    <source>
        <dbReference type="ARBA" id="ARBA00023004"/>
    </source>
</evidence>
<dbReference type="GO" id="GO:0016705">
    <property type="term" value="F:oxidoreductase activity, acting on paired donors, with incorporation or reduction of molecular oxygen"/>
    <property type="evidence" value="ECO:0007669"/>
    <property type="project" value="InterPro"/>
</dbReference>
<comment type="subcellular location">
    <subcellularLocation>
        <location evidence="1">Membrane</location>
        <topology evidence="1">Single-pass membrane protein</topology>
    </subcellularLocation>
</comment>
<dbReference type="AlphaFoldDB" id="A0AAV0RZA9"/>
<evidence type="ECO:0000256" key="7">
    <source>
        <dbReference type="ARBA" id="ARBA00023002"/>
    </source>
</evidence>
<dbReference type="CDD" id="cd20653">
    <property type="entry name" value="CYP81"/>
    <property type="match status" value="1"/>
</dbReference>
<keyword evidence="15" id="KW-1185">Reference proteome</keyword>
<dbReference type="InterPro" id="IPR002401">
    <property type="entry name" value="Cyt_P450_E_grp-I"/>
</dbReference>
<keyword evidence="3 11" id="KW-0349">Heme</keyword>
<dbReference type="EMBL" id="CAMGYJ010000011">
    <property type="protein sequence ID" value="CAI0626022.1"/>
    <property type="molecule type" value="Genomic_DNA"/>
</dbReference>
<protein>
    <recommendedName>
        <fullName evidence="16">Cytochrome P450</fullName>
    </recommendedName>
</protein>
<evidence type="ECO:0000256" key="5">
    <source>
        <dbReference type="ARBA" id="ARBA00022723"/>
    </source>
</evidence>
<dbReference type="Gene3D" id="1.10.630.10">
    <property type="entry name" value="Cytochrome P450"/>
    <property type="match status" value="1"/>
</dbReference>
<dbReference type="PRINTS" id="PR00385">
    <property type="entry name" value="P450"/>
</dbReference>
<evidence type="ECO:0000256" key="4">
    <source>
        <dbReference type="ARBA" id="ARBA00022692"/>
    </source>
</evidence>
<feature type="binding site" description="axial binding residue" evidence="11">
    <location>
        <position position="465"/>
    </location>
    <ligand>
        <name>heme</name>
        <dbReference type="ChEBI" id="CHEBI:30413"/>
    </ligand>
    <ligandPart>
        <name>Fe</name>
        <dbReference type="ChEBI" id="CHEBI:18248"/>
    </ligandPart>
</feature>
<evidence type="ECO:0000313" key="15">
    <source>
        <dbReference type="Proteomes" id="UP001154282"/>
    </source>
</evidence>
<keyword evidence="4 12" id="KW-0812">Transmembrane</keyword>
<keyword evidence="10 12" id="KW-0472">Membrane</keyword>
<comment type="caution">
    <text evidence="14">The sequence shown here is derived from an EMBL/GenBank/DDBJ whole genome shotgun (WGS) entry which is preliminary data.</text>
</comment>
<keyword evidence="6 12" id="KW-1133">Transmembrane helix</keyword>
<gene>
    <name evidence="13" type="ORF">LITE_LOCUS50685</name>
    <name evidence="14" type="ORF">LITE_LOCUS50702</name>
</gene>
<evidence type="ECO:0000256" key="6">
    <source>
        <dbReference type="ARBA" id="ARBA00022989"/>
    </source>
</evidence>
<sequence>MNDAIFATALSFLATIFSIVITSKLLISRKRRRTDRPPSPPSLPFIGHLHLLNQPVHRTLQALSTKYGAVFSLALGTRNVVVISSPSLAEECLAKNDLVFANRPDDLIGWKIFAYNYTTLGTAPYGPHWINLRRFSTVELLSADRLNASLHVRRDEVRRLVSALQRQSQKLKLEPDSATGEVWSGFTKVAMRSRLVGLVMNMVMRMVAGKRYFDDESSTEEGERFKELIGEVLELSATSNPGDFLPVLRWIGYGGLERRMWRAQGKSDAFFQRLIEEHRSNKPREEGGGGRKTTMIDAMLSLQESEPETYTDDVIKGQAMIVILAGTDTTATLIEWVMAALLNHPEILSKARTEIDNVVGNSRIVEESDCPNLPYLQLIIKETFRLYPPAPTLMPHQSSEDCTVGGYSIAKGTMLLINAWAIHRDAAIWKDPTRFRPERHGGGGGGAGGVDGYKLLSYGMGRRSCPGSGLASRAVSVAVGALIQCFEWERIGEELLDMSEGHGLTMPKLEPLEALCRSREVMKDVLLSL</sequence>
<dbReference type="GO" id="GO:0004497">
    <property type="term" value="F:monooxygenase activity"/>
    <property type="evidence" value="ECO:0007669"/>
    <property type="project" value="UniProtKB-KW"/>
</dbReference>
<dbReference type="PANTHER" id="PTHR47947">
    <property type="entry name" value="CYTOCHROME P450 82C3-RELATED"/>
    <property type="match status" value="1"/>
</dbReference>
<organism evidence="14 15">
    <name type="scientific">Linum tenue</name>
    <dbReference type="NCBI Taxonomy" id="586396"/>
    <lineage>
        <taxon>Eukaryota</taxon>
        <taxon>Viridiplantae</taxon>
        <taxon>Streptophyta</taxon>
        <taxon>Embryophyta</taxon>
        <taxon>Tracheophyta</taxon>
        <taxon>Spermatophyta</taxon>
        <taxon>Magnoliopsida</taxon>
        <taxon>eudicotyledons</taxon>
        <taxon>Gunneridae</taxon>
        <taxon>Pentapetalae</taxon>
        <taxon>rosids</taxon>
        <taxon>fabids</taxon>
        <taxon>Malpighiales</taxon>
        <taxon>Linaceae</taxon>
        <taxon>Linum</taxon>
    </lineage>
</organism>
<dbReference type="InterPro" id="IPR001128">
    <property type="entry name" value="Cyt_P450"/>
</dbReference>
<evidence type="ECO:0000256" key="9">
    <source>
        <dbReference type="ARBA" id="ARBA00023033"/>
    </source>
</evidence>
<dbReference type="InterPro" id="IPR050651">
    <property type="entry name" value="Plant_Cytochrome_P450_Monoox"/>
</dbReference>
<comment type="cofactor">
    <cofactor evidence="11">
        <name>heme</name>
        <dbReference type="ChEBI" id="CHEBI:30413"/>
    </cofactor>
</comment>
<reference evidence="14" key="1">
    <citation type="submission" date="2022-08" db="EMBL/GenBank/DDBJ databases">
        <authorList>
            <person name="Gutierrez-Valencia J."/>
        </authorList>
    </citation>
    <scope>NUCLEOTIDE SEQUENCE</scope>
</reference>
<dbReference type="GO" id="GO:0016020">
    <property type="term" value="C:membrane"/>
    <property type="evidence" value="ECO:0007669"/>
    <property type="project" value="UniProtKB-SubCell"/>
</dbReference>